<gene>
    <name evidence="2" type="ORF">PFISCL1PPCAC_24396</name>
</gene>
<dbReference type="Proteomes" id="UP001432322">
    <property type="component" value="Unassembled WGS sequence"/>
</dbReference>
<feature type="non-terminal residue" evidence="2">
    <location>
        <position position="1"/>
    </location>
</feature>
<dbReference type="PANTHER" id="PTHR21224:SF1">
    <property type="entry name" value="INTEGRATOR COMPLEX SUBUNIT 1"/>
    <property type="match status" value="1"/>
</dbReference>
<evidence type="ECO:0000313" key="2">
    <source>
        <dbReference type="EMBL" id="GMT33099.1"/>
    </source>
</evidence>
<name>A0AAV5WTT1_9BILA</name>
<keyword evidence="3" id="KW-1185">Reference proteome</keyword>
<feature type="domain" description="Integrator complex subunit 1 R4" evidence="1">
    <location>
        <begin position="8"/>
        <end position="103"/>
    </location>
</feature>
<dbReference type="InterPro" id="IPR016024">
    <property type="entry name" value="ARM-type_fold"/>
</dbReference>
<dbReference type="GO" id="GO:0034474">
    <property type="term" value="P:U2 snRNA 3'-end processing"/>
    <property type="evidence" value="ECO:0007669"/>
    <property type="project" value="InterPro"/>
</dbReference>
<comment type="caution">
    <text evidence="2">The sequence shown here is derived from an EMBL/GenBank/DDBJ whole genome shotgun (WGS) entry which is preliminary data.</text>
</comment>
<accession>A0AAV5WTT1</accession>
<dbReference type="GO" id="GO:0032039">
    <property type="term" value="C:integrator complex"/>
    <property type="evidence" value="ECO:0007669"/>
    <property type="project" value="InterPro"/>
</dbReference>
<evidence type="ECO:0000313" key="3">
    <source>
        <dbReference type="Proteomes" id="UP001432322"/>
    </source>
</evidence>
<organism evidence="2 3">
    <name type="scientific">Pristionchus fissidentatus</name>
    <dbReference type="NCBI Taxonomy" id="1538716"/>
    <lineage>
        <taxon>Eukaryota</taxon>
        <taxon>Metazoa</taxon>
        <taxon>Ecdysozoa</taxon>
        <taxon>Nematoda</taxon>
        <taxon>Chromadorea</taxon>
        <taxon>Rhabditida</taxon>
        <taxon>Rhabditina</taxon>
        <taxon>Diplogasteromorpha</taxon>
        <taxon>Diplogasteroidea</taxon>
        <taxon>Neodiplogasteridae</taxon>
        <taxon>Pristionchus</taxon>
    </lineage>
</organism>
<protein>
    <recommendedName>
        <fullName evidence="1">Integrator complex subunit 1 R4 domain-containing protein</fullName>
    </recommendedName>
</protein>
<proteinExistence type="predicted"/>
<dbReference type="InterPro" id="IPR053965">
    <property type="entry name" value="INTS1_R4"/>
</dbReference>
<dbReference type="EMBL" id="BTSY01000006">
    <property type="protein sequence ID" value="GMT33099.1"/>
    <property type="molecule type" value="Genomic_DNA"/>
</dbReference>
<dbReference type="PANTHER" id="PTHR21224">
    <property type="entry name" value="INTEGRATOR COMPLEX SUBUNIT 1"/>
    <property type="match status" value="1"/>
</dbReference>
<sequence length="154" mass="17270">SMHPLIPRISQADSTCESLEAIREVESSVQFNPQKSEDFSRYLVPLFCSPSSSVRRHAFQSAIHSLSTNPQRQEQIFDGYRLALNHPQIEIASTAIQYLPQMITAAGDQTSILIASALAASKRHLNPFQFTSIIASTMQIVKNRKDEKEEEPNL</sequence>
<dbReference type="InterPro" id="IPR038902">
    <property type="entry name" value="INTS1"/>
</dbReference>
<dbReference type="SUPFAM" id="SSF48371">
    <property type="entry name" value="ARM repeat"/>
    <property type="match status" value="1"/>
</dbReference>
<evidence type="ECO:0000259" key="1">
    <source>
        <dbReference type="Pfam" id="PF22928"/>
    </source>
</evidence>
<reference evidence="2" key="1">
    <citation type="submission" date="2023-10" db="EMBL/GenBank/DDBJ databases">
        <title>Genome assembly of Pristionchus species.</title>
        <authorList>
            <person name="Yoshida K."/>
            <person name="Sommer R.J."/>
        </authorList>
    </citation>
    <scope>NUCLEOTIDE SEQUENCE</scope>
    <source>
        <strain evidence="2">RS5133</strain>
    </source>
</reference>
<dbReference type="Pfam" id="PF22928">
    <property type="entry name" value="INTS1_R4"/>
    <property type="match status" value="1"/>
</dbReference>
<dbReference type="AlphaFoldDB" id="A0AAV5WTT1"/>